<dbReference type="PANTHER" id="PTHR12151:SF1">
    <property type="entry name" value="PROTEIN SCO1 HOMOLOG 2, MITOCHONDRIAL"/>
    <property type="match status" value="1"/>
</dbReference>
<dbReference type="InParanoid" id="A0A1Q3D7W7"/>
<dbReference type="PANTHER" id="PTHR12151">
    <property type="entry name" value="ELECTRON TRANSPORT PROTIN SCO1/SENC FAMILY MEMBER"/>
    <property type="match status" value="1"/>
</dbReference>
<keyword evidence="2" id="KW-0812">Transmembrane</keyword>
<dbReference type="OrthoDB" id="270009at2759"/>
<keyword evidence="2" id="KW-0472">Membrane</keyword>
<dbReference type="Gene3D" id="3.40.30.10">
    <property type="entry name" value="Glutaredoxin"/>
    <property type="match status" value="1"/>
</dbReference>
<reference evidence="4" key="1">
    <citation type="submission" date="2016-04" db="EMBL/GenBank/DDBJ databases">
        <title>Cephalotus genome sequencing.</title>
        <authorList>
            <person name="Fukushima K."/>
            <person name="Hasebe M."/>
            <person name="Fang X."/>
        </authorList>
    </citation>
    <scope>NUCLEOTIDE SEQUENCE [LARGE SCALE GENOMIC DNA]</scope>
    <source>
        <strain evidence="4">cv. St1</strain>
    </source>
</reference>
<dbReference type="Proteomes" id="UP000187406">
    <property type="component" value="Unassembled WGS sequence"/>
</dbReference>
<dbReference type="InterPro" id="IPR036249">
    <property type="entry name" value="Thioredoxin-like_sf"/>
</dbReference>
<evidence type="ECO:0000256" key="2">
    <source>
        <dbReference type="SAM" id="Phobius"/>
    </source>
</evidence>
<keyword evidence="2" id="KW-1133">Transmembrane helix</keyword>
<dbReference type="Pfam" id="PF02630">
    <property type="entry name" value="SCO1-SenC"/>
    <property type="match status" value="1"/>
</dbReference>
<dbReference type="CDD" id="cd02968">
    <property type="entry name" value="SCO"/>
    <property type="match status" value="1"/>
</dbReference>
<dbReference type="GO" id="GO:0033617">
    <property type="term" value="P:mitochondrial respiratory chain complex IV assembly"/>
    <property type="evidence" value="ECO:0007669"/>
    <property type="project" value="TreeGrafter"/>
</dbReference>
<evidence type="ECO:0000256" key="1">
    <source>
        <dbReference type="ARBA" id="ARBA00010996"/>
    </source>
</evidence>
<dbReference type="FunCoup" id="A0A1Q3D7W7">
    <property type="interactions" value="5"/>
</dbReference>
<dbReference type="FunFam" id="3.40.30.10:FF:000013">
    <property type="entry name" value="Blast:Protein SCO1 homolog, mitochondrial"/>
    <property type="match status" value="1"/>
</dbReference>
<protein>
    <submittedName>
        <fullName evidence="3">SCO1-SenC domain-containing protein</fullName>
    </submittedName>
</protein>
<keyword evidence="4" id="KW-1185">Reference proteome</keyword>
<dbReference type="SUPFAM" id="SSF52833">
    <property type="entry name" value="Thioredoxin-like"/>
    <property type="match status" value="1"/>
</dbReference>
<gene>
    <name evidence="3" type="ORF">CFOL_v3_31974</name>
</gene>
<feature type="transmembrane region" description="Helical" evidence="2">
    <location>
        <begin position="61"/>
        <end position="82"/>
    </location>
</feature>
<dbReference type="GO" id="GO:0005739">
    <property type="term" value="C:mitochondrion"/>
    <property type="evidence" value="ECO:0007669"/>
    <property type="project" value="GOC"/>
</dbReference>
<evidence type="ECO:0000313" key="4">
    <source>
        <dbReference type="Proteomes" id="UP000187406"/>
    </source>
</evidence>
<organism evidence="3 4">
    <name type="scientific">Cephalotus follicularis</name>
    <name type="common">Albany pitcher plant</name>
    <dbReference type="NCBI Taxonomy" id="3775"/>
    <lineage>
        <taxon>Eukaryota</taxon>
        <taxon>Viridiplantae</taxon>
        <taxon>Streptophyta</taxon>
        <taxon>Embryophyta</taxon>
        <taxon>Tracheophyta</taxon>
        <taxon>Spermatophyta</taxon>
        <taxon>Magnoliopsida</taxon>
        <taxon>eudicotyledons</taxon>
        <taxon>Gunneridae</taxon>
        <taxon>Pentapetalae</taxon>
        <taxon>rosids</taxon>
        <taxon>fabids</taxon>
        <taxon>Oxalidales</taxon>
        <taxon>Cephalotaceae</taxon>
        <taxon>Cephalotus</taxon>
    </lineage>
</organism>
<accession>A0A1Q3D7W7</accession>
<proteinExistence type="inferred from homology"/>
<sequence>MIIYRFLFFSSKHHPRQSLLQRFGPSQRIQSCSYAKSTKHSYRKSDVDPLMSIESPASRSWITYVIPASVLGFAGLAAFLHYNDEKRAVLKGSGQGNNCGCDTIKGPFIGGPFTLIDTENRYVTERDFLGNWILLYFGYTSSPDVGPEQLKIMAKAIDTLESKHSLKVLPVFVTLDPQRDTTSQLRAYLREFDTRVVGLTGASSAIRQMAQQYRVYFKKVEEEGNDYLVDTFHNMYLMSPKMEVVRCFGVEYSPEELSEAILTELRRTPA</sequence>
<comment type="caution">
    <text evidence="3">The sequence shown here is derived from an EMBL/GenBank/DDBJ whole genome shotgun (WGS) entry which is preliminary data.</text>
</comment>
<evidence type="ECO:0000313" key="3">
    <source>
        <dbReference type="EMBL" id="GAV88552.1"/>
    </source>
</evidence>
<dbReference type="AlphaFoldDB" id="A0A1Q3D7W7"/>
<name>A0A1Q3D7W7_CEPFO</name>
<dbReference type="EMBL" id="BDDD01004949">
    <property type="protein sequence ID" value="GAV88552.1"/>
    <property type="molecule type" value="Genomic_DNA"/>
</dbReference>
<comment type="similarity">
    <text evidence="1">Belongs to the SCO1/2 family.</text>
</comment>
<dbReference type="STRING" id="3775.A0A1Q3D7W7"/>
<dbReference type="InterPro" id="IPR003782">
    <property type="entry name" value="SCO1/SenC"/>
</dbReference>